<evidence type="ECO:0000313" key="1">
    <source>
        <dbReference type="EMBL" id="KTT24562.1"/>
    </source>
</evidence>
<comment type="caution">
    <text evidence="1">The sequence shown here is derived from an EMBL/GenBank/DDBJ whole genome shotgun (WGS) entry which is preliminary data.</text>
</comment>
<sequence>MIEVEIFQTFEVALPYIDVKNMYMQSDFQALLKTHCAIFYERFIAIQDRFIGLDILTKISFYEFGRVIRPPGNLPNDMLWIAVLKQRLDFQQRQRIPQAQVCRHI</sequence>
<dbReference type="Proteomes" id="UP000072741">
    <property type="component" value="Unassembled WGS sequence"/>
</dbReference>
<protein>
    <submittedName>
        <fullName evidence="1">Uncharacterized protein</fullName>
    </submittedName>
</protein>
<organism evidence="1 2">
    <name type="scientific">Pseudacidovorax intermedius</name>
    <dbReference type="NCBI Taxonomy" id="433924"/>
    <lineage>
        <taxon>Bacteria</taxon>
        <taxon>Pseudomonadati</taxon>
        <taxon>Pseudomonadota</taxon>
        <taxon>Betaproteobacteria</taxon>
        <taxon>Burkholderiales</taxon>
        <taxon>Comamonadaceae</taxon>
        <taxon>Pseudacidovorax</taxon>
    </lineage>
</organism>
<name>A0A147H4H2_9BURK</name>
<evidence type="ECO:0000313" key="2">
    <source>
        <dbReference type="Proteomes" id="UP000072741"/>
    </source>
</evidence>
<keyword evidence="2" id="KW-1185">Reference proteome</keyword>
<dbReference type="AlphaFoldDB" id="A0A147H4H2"/>
<dbReference type="EMBL" id="LDSL01000040">
    <property type="protein sequence ID" value="KTT24562.1"/>
    <property type="molecule type" value="Genomic_DNA"/>
</dbReference>
<gene>
    <name evidence="1" type="ORF">NS331_06235</name>
</gene>
<proteinExistence type="predicted"/>
<reference evidence="1 2" key="1">
    <citation type="journal article" date="2016" name="Front. Microbiol.">
        <title>Genomic Resource of Rice Seed Associated Bacteria.</title>
        <authorList>
            <person name="Midha S."/>
            <person name="Bansal K."/>
            <person name="Sharma S."/>
            <person name="Kumar N."/>
            <person name="Patil P.P."/>
            <person name="Chaudhry V."/>
            <person name="Patil P.B."/>
        </authorList>
    </citation>
    <scope>NUCLEOTIDE SEQUENCE [LARGE SCALE GENOMIC DNA]</scope>
    <source>
        <strain evidence="1 2">NS331</strain>
    </source>
</reference>
<accession>A0A147H4H2</accession>